<evidence type="ECO:0000313" key="1">
    <source>
        <dbReference type="EMBL" id="KZS99850.1"/>
    </source>
</evidence>
<keyword evidence="2" id="KW-1185">Reference proteome</keyword>
<accession>A0A165AXL3</accession>
<dbReference type="EMBL" id="KV427711">
    <property type="protein sequence ID" value="KZS99850.1"/>
    <property type="molecule type" value="Genomic_DNA"/>
</dbReference>
<dbReference type="GeneID" id="63820099"/>
<dbReference type="InParanoid" id="A0A165AXL3"/>
<sequence length="120" mass="13356">MEPFATLQDLYLDPLLLPLSLPNRGLAPVPTSHLSPLASLSRTSAFLTAHSLTFSSIVRDLEGRRGCCSYVRSDVEVVSLDDRPHCVVHGAVSSRSFSSFLLWKSELYSEIHALFNLRLR</sequence>
<protein>
    <submittedName>
        <fullName evidence="1">Uncharacterized protein</fullName>
    </submittedName>
</protein>
<dbReference type="Proteomes" id="UP000076871">
    <property type="component" value="Unassembled WGS sequence"/>
</dbReference>
<dbReference type="RefSeq" id="XP_040757591.1">
    <property type="nucleotide sequence ID" value="XM_040903068.1"/>
</dbReference>
<dbReference type="AlphaFoldDB" id="A0A165AXL3"/>
<evidence type="ECO:0000313" key="2">
    <source>
        <dbReference type="Proteomes" id="UP000076871"/>
    </source>
</evidence>
<gene>
    <name evidence="1" type="ORF">LAESUDRAFT_60182</name>
</gene>
<name>A0A165AXL3_9APHY</name>
<reference evidence="1 2" key="1">
    <citation type="journal article" date="2016" name="Mol. Biol. Evol.">
        <title>Comparative Genomics of Early-Diverging Mushroom-Forming Fungi Provides Insights into the Origins of Lignocellulose Decay Capabilities.</title>
        <authorList>
            <person name="Nagy L.G."/>
            <person name="Riley R."/>
            <person name="Tritt A."/>
            <person name="Adam C."/>
            <person name="Daum C."/>
            <person name="Floudas D."/>
            <person name="Sun H."/>
            <person name="Yadav J.S."/>
            <person name="Pangilinan J."/>
            <person name="Larsson K.H."/>
            <person name="Matsuura K."/>
            <person name="Barry K."/>
            <person name="Labutti K."/>
            <person name="Kuo R."/>
            <person name="Ohm R.A."/>
            <person name="Bhattacharya S.S."/>
            <person name="Shirouzu T."/>
            <person name="Yoshinaga Y."/>
            <person name="Martin F.M."/>
            <person name="Grigoriev I.V."/>
            <person name="Hibbett D.S."/>
        </authorList>
    </citation>
    <scope>NUCLEOTIDE SEQUENCE [LARGE SCALE GENOMIC DNA]</scope>
    <source>
        <strain evidence="1 2">93-53</strain>
    </source>
</reference>
<organism evidence="1 2">
    <name type="scientific">Laetiporus sulphureus 93-53</name>
    <dbReference type="NCBI Taxonomy" id="1314785"/>
    <lineage>
        <taxon>Eukaryota</taxon>
        <taxon>Fungi</taxon>
        <taxon>Dikarya</taxon>
        <taxon>Basidiomycota</taxon>
        <taxon>Agaricomycotina</taxon>
        <taxon>Agaricomycetes</taxon>
        <taxon>Polyporales</taxon>
        <taxon>Laetiporus</taxon>
    </lineage>
</organism>
<proteinExistence type="predicted"/>